<evidence type="ECO:0000313" key="3">
    <source>
        <dbReference type="Proteomes" id="UP000324222"/>
    </source>
</evidence>
<name>A0A5B7JLJ6_PORTR</name>
<dbReference type="Proteomes" id="UP000324222">
    <property type="component" value="Unassembled WGS sequence"/>
</dbReference>
<dbReference type="EMBL" id="VSRR010108469">
    <property type="protein sequence ID" value="MPC97062.1"/>
    <property type="molecule type" value="Genomic_DNA"/>
</dbReference>
<organism evidence="2 3">
    <name type="scientific">Portunus trituberculatus</name>
    <name type="common">Swimming crab</name>
    <name type="synonym">Neptunus trituberculatus</name>
    <dbReference type="NCBI Taxonomy" id="210409"/>
    <lineage>
        <taxon>Eukaryota</taxon>
        <taxon>Metazoa</taxon>
        <taxon>Ecdysozoa</taxon>
        <taxon>Arthropoda</taxon>
        <taxon>Crustacea</taxon>
        <taxon>Multicrustacea</taxon>
        <taxon>Malacostraca</taxon>
        <taxon>Eumalacostraca</taxon>
        <taxon>Eucarida</taxon>
        <taxon>Decapoda</taxon>
        <taxon>Pleocyemata</taxon>
        <taxon>Brachyura</taxon>
        <taxon>Eubrachyura</taxon>
        <taxon>Portunoidea</taxon>
        <taxon>Portunidae</taxon>
        <taxon>Portuninae</taxon>
        <taxon>Portunus</taxon>
    </lineage>
</organism>
<protein>
    <submittedName>
        <fullName evidence="2">Uncharacterized protein</fullName>
    </submittedName>
</protein>
<evidence type="ECO:0000313" key="2">
    <source>
        <dbReference type="EMBL" id="MPC97062.1"/>
    </source>
</evidence>
<feature type="compositionally biased region" description="Basic and acidic residues" evidence="1">
    <location>
        <begin position="1"/>
        <end position="13"/>
    </location>
</feature>
<keyword evidence="3" id="KW-1185">Reference proteome</keyword>
<proteinExistence type="predicted"/>
<evidence type="ECO:0000256" key="1">
    <source>
        <dbReference type="SAM" id="MobiDB-lite"/>
    </source>
</evidence>
<accession>A0A5B7JLJ6</accession>
<comment type="caution">
    <text evidence="2">The sequence shown here is derived from an EMBL/GenBank/DDBJ whole genome shotgun (WGS) entry which is preliminary data.</text>
</comment>
<dbReference type="AlphaFoldDB" id="A0A5B7JLJ6"/>
<gene>
    <name evidence="2" type="ORF">E2C01_092350</name>
</gene>
<feature type="region of interest" description="Disordered" evidence="1">
    <location>
        <begin position="1"/>
        <end position="25"/>
    </location>
</feature>
<reference evidence="2 3" key="1">
    <citation type="submission" date="2019-05" db="EMBL/GenBank/DDBJ databases">
        <title>Another draft genome of Portunus trituberculatus and its Hox gene families provides insights of decapod evolution.</title>
        <authorList>
            <person name="Jeong J.-H."/>
            <person name="Song I."/>
            <person name="Kim S."/>
            <person name="Choi T."/>
            <person name="Kim D."/>
            <person name="Ryu S."/>
            <person name="Kim W."/>
        </authorList>
    </citation>
    <scope>NUCLEOTIDE SEQUENCE [LARGE SCALE GENOMIC DNA]</scope>
    <source>
        <tissue evidence="2">Muscle</tissue>
    </source>
</reference>
<sequence>MVLRRGREGRGGAERSGAGRGGWRRQCQLGRREVVTCSTSLRPPATHAPLTTHYHLTCVPGLPAMHPSPHGGR</sequence>